<dbReference type="AlphaFoldDB" id="X0RKC2"/>
<sequence length="79" mass="8555">MTIECTAIAGASRSKSGVLAGDARRHVGRLRELDEAENKALKLGGQAGKVRLRAIDVERRQILDSAKVLNKSIKKARMA</sequence>
<gene>
    <name evidence="1" type="ORF">S01H1_10111</name>
</gene>
<reference evidence="1" key="1">
    <citation type="journal article" date="2014" name="Front. Microbiol.">
        <title>High frequency of phylogenetically diverse reductive dehalogenase-homologous genes in deep subseafloor sedimentary metagenomes.</title>
        <authorList>
            <person name="Kawai M."/>
            <person name="Futagami T."/>
            <person name="Toyoda A."/>
            <person name="Takaki Y."/>
            <person name="Nishi S."/>
            <person name="Hori S."/>
            <person name="Arai W."/>
            <person name="Tsubouchi T."/>
            <person name="Morono Y."/>
            <person name="Uchiyama I."/>
            <person name="Ito T."/>
            <person name="Fujiyama A."/>
            <person name="Inagaki F."/>
            <person name="Takami H."/>
        </authorList>
    </citation>
    <scope>NUCLEOTIDE SEQUENCE</scope>
    <source>
        <strain evidence="1">Expedition CK06-06</strain>
    </source>
</reference>
<protein>
    <submittedName>
        <fullName evidence="1">Uncharacterized protein</fullName>
    </submittedName>
</protein>
<proteinExistence type="predicted"/>
<dbReference type="EMBL" id="BARS01005166">
    <property type="protein sequence ID" value="GAF69238.1"/>
    <property type="molecule type" value="Genomic_DNA"/>
</dbReference>
<evidence type="ECO:0000313" key="1">
    <source>
        <dbReference type="EMBL" id="GAF69238.1"/>
    </source>
</evidence>
<comment type="caution">
    <text evidence="1">The sequence shown here is derived from an EMBL/GenBank/DDBJ whole genome shotgun (WGS) entry which is preliminary data.</text>
</comment>
<name>X0RKC2_9ZZZZ</name>
<accession>X0RKC2</accession>
<organism evidence="1">
    <name type="scientific">marine sediment metagenome</name>
    <dbReference type="NCBI Taxonomy" id="412755"/>
    <lineage>
        <taxon>unclassified sequences</taxon>
        <taxon>metagenomes</taxon>
        <taxon>ecological metagenomes</taxon>
    </lineage>
</organism>